<sequence>MSNTVKILFIGATGYIGGPIVDRLLSHPQGSRFEITAFARSDEKAKKIEAAGVGLKATSGDLSALTEAVAKSDVVINTATSGNAIFTQAVLDGAKKHFADVKVPLVFIHTSGSGLVGDMAMGEYASDKVYDDSDSTWLDSIPLQHFHRNADVPIAAAHNEGYLKAYVVAPPLIWGMATGKLADAGLQNPVQSGLLVLGRLSIQRGQVGCVGPMKNVWSTIEVHDLADLYITLFNQVVLEGKNVAGGSAYYFTANGDVVTGDWMPIVAQALHKFGALKTAEITPLSMDELQKWPVLGAFSMNSRVSDSRSRSLGWKPRSNKTDKEFLQGIDESVKLMVTQSDDFGASWGSFKLPE</sequence>
<dbReference type="Gene3D" id="3.40.50.720">
    <property type="entry name" value="NAD(P)-binding Rossmann-like Domain"/>
    <property type="match status" value="1"/>
</dbReference>
<evidence type="ECO:0000313" key="3">
    <source>
        <dbReference type="Proteomes" id="UP000292702"/>
    </source>
</evidence>
<dbReference type="InterPro" id="IPR051783">
    <property type="entry name" value="NAD(P)-dependent_oxidoreduct"/>
</dbReference>
<name>A0A4R0RRB1_9APHY</name>
<accession>A0A4R0RRB1</accession>
<dbReference type="OrthoDB" id="10262413at2759"/>
<dbReference type="PANTHER" id="PTHR48079">
    <property type="entry name" value="PROTEIN YEEZ"/>
    <property type="match status" value="1"/>
</dbReference>
<proteinExistence type="predicted"/>
<dbReference type="AlphaFoldDB" id="A0A4R0RRB1"/>
<keyword evidence="3" id="KW-1185">Reference proteome</keyword>
<protein>
    <recommendedName>
        <fullName evidence="1">NAD(P)-binding domain-containing protein</fullName>
    </recommendedName>
</protein>
<evidence type="ECO:0000259" key="1">
    <source>
        <dbReference type="Pfam" id="PF13460"/>
    </source>
</evidence>
<dbReference type="Proteomes" id="UP000292702">
    <property type="component" value="Unassembled WGS sequence"/>
</dbReference>
<dbReference type="Pfam" id="PF13460">
    <property type="entry name" value="NAD_binding_10"/>
    <property type="match status" value="1"/>
</dbReference>
<feature type="domain" description="NAD(P)-binding" evidence="1">
    <location>
        <begin position="11"/>
        <end position="98"/>
    </location>
</feature>
<dbReference type="InterPro" id="IPR036291">
    <property type="entry name" value="NAD(P)-bd_dom_sf"/>
</dbReference>
<gene>
    <name evidence="2" type="ORF">EIP91_011770</name>
</gene>
<dbReference type="SUPFAM" id="SSF51735">
    <property type="entry name" value="NAD(P)-binding Rossmann-fold domains"/>
    <property type="match status" value="1"/>
</dbReference>
<dbReference type="GO" id="GO:0004029">
    <property type="term" value="F:aldehyde dehydrogenase (NAD+) activity"/>
    <property type="evidence" value="ECO:0007669"/>
    <property type="project" value="TreeGrafter"/>
</dbReference>
<dbReference type="GO" id="GO:0005737">
    <property type="term" value="C:cytoplasm"/>
    <property type="evidence" value="ECO:0007669"/>
    <property type="project" value="TreeGrafter"/>
</dbReference>
<dbReference type="PANTHER" id="PTHR48079:SF6">
    <property type="entry name" value="NAD(P)-BINDING DOMAIN-CONTAINING PROTEIN-RELATED"/>
    <property type="match status" value="1"/>
</dbReference>
<evidence type="ECO:0000313" key="2">
    <source>
        <dbReference type="EMBL" id="TCD67969.1"/>
    </source>
</evidence>
<dbReference type="STRING" id="92696.A0A4R0RRB1"/>
<dbReference type="InterPro" id="IPR016040">
    <property type="entry name" value="NAD(P)-bd_dom"/>
</dbReference>
<dbReference type="EMBL" id="RWJN01000080">
    <property type="protein sequence ID" value="TCD67969.1"/>
    <property type="molecule type" value="Genomic_DNA"/>
</dbReference>
<organism evidence="2 3">
    <name type="scientific">Steccherinum ochraceum</name>
    <dbReference type="NCBI Taxonomy" id="92696"/>
    <lineage>
        <taxon>Eukaryota</taxon>
        <taxon>Fungi</taxon>
        <taxon>Dikarya</taxon>
        <taxon>Basidiomycota</taxon>
        <taxon>Agaricomycotina</taxon>
        <taxon>Agaricomycetes</taxon>
        <taxon>Polyporales</taxon>
        <taxon>Steccherinaceae</taxon>
        <taxon>Steccherinum</taxon>
    </lineage>
</organism>
<comment type="caution">
    <text evidence="2">The sequence shown here is derived from an EMBL/GenBank/DDBJ whole genome shotgun (WGS) entry which is preliminary data.</text>
</comment>
<reference evidence="2 3" key="1">
    <citation type="submission" date="2018-11" db="EMBL/GenBank/DDBJ databases">
        <title>Genome assembly of Steccherinum ochraceum LE-BIN_3174, the white-rot fungus of the Steccherinaceae family (The Residual Polyporoid clade, Polyporales, Basidiomycota).</title>
        <authorList>
            <person name="Fedorova T.V."/>
            <person name="Glazunova O.A."/>
            <person name="Landesman E.O."/>
            <person name="Moiseenko K.V."/>
            <person name="Psurtseva N.V."/>
            <person name="Savinova O.S."/>
            <person name="Shakhova N.V."/>
            <person name="Tyazhelova T.V."/>
            <person name="Vasina D.V."/>
        </authorList>
    </citation>
    <scope>NUCLEOTIDE SEQUENCE [LARGE SCALE GENOMIC DNA]</scope>
    <source>
        <strain evidence="2 3">LE-BIN_3174</strain>
    </source>
</reference>